<proteinExistence type="predicted"/>
<dbReference type="AlphaFoldDB" id="A0AAV4U5C4"/>
<reference evidence="1 2" key="1">
    <citation type="submission" date="2021-06" db="EMBL/GenBank/DDBJ databases">
        <title>Caerostris extrusa draft genome.</title>
        <authorList>
            <person name="Kono N."/>
            <person name="Arakawa K."/>
        </authorList>
    </citation>
    <scope>NUCLEOTIDE SEQUENCE [LARGE SCALE GENOMIC DNA]</scope>
</reference>
<evidence type="ECO:0000313" key="2">
    <source>
        <dbReference type="Proteomes" id="UP001054945"/>
    </source>
</evidence>
<organism evidence="1 2">
    <name type="scientific">Caerostris extrusa</name>
    <name type="common">Bark spider</name>
    <name type="synonym">Caerostris bankana</name>
    <dbReference type="NCBI Taxonomy" id="172846"/>
    <lineage>
        <taxon>Eukaryota</taxon>
        <taxon>Metazoa</taxon>
        <taxon>Ecdysozoa</taxon>
        <taxon>Arthropoda</taxon>
        <taxon>Chelicerata</taxon>
        <taxon>Arachnida</taxon>
        <taxon>Araneae</taxon>
        <taxon>Araneomorphae</taxon>
        <taxon>Entelegynae</taxon>
        <taxon>Araneoidea</taxon>
        <taxon>Araneidae</taxon>
        <taxon>Caerostris</taxon>
    </lineage>
</organism>
<keyword evidence="2" id="KW-1185">Reference proteome</keyword>
<dbReference type="Proteomes" id="UP001054945">
    <property type="component" value="Unassembled WGS sequence"/>
</dbReference>
<gene>
    <name evidence="1" type="ORF">CEXT_430111</name>
</gene>
<dbReference type="EMBL" id="BPLR01012307">
    <property type="protein sequence ID" value="GIY52936.1"/>
    <property type="molecule type" value="Genomic_DNA"/>
</dbReference>
<protein>
    <submittedName>
        <fullName evidence="1">Uncharacterized protein</fullName>
    </submittedName>
</protein>
<accession>A0AAV4U5C4</accession>
<comment type="caution">
    <text evidence="1">The sequence shown here is derived from an EMBL/GenBank/DDBJ whole genome shotgun (WGS) entry which is preliminary data.</text>
</comment>
<name>A0AAV4U5C4_CAEEX</name>
<sequence length="108" mass="11689">MGTLNPGNKSPPTPQARECCIAAAMRLLGPSFEGTNPNSYGFIGFPANILVVIMLKSGAGTKGVLQHPPRCWTTQNRLTNDILIAGLLVVMFPFMCGDTLDRPDKREE</sequence>
<evidence type="ECO:0000313" key="1">
    <source>
        <dbReference type="EMBL" id="GIY52936.1"/>
    </source>
</evidence>